<comment type="caution">
    <text evidence="3">The sequence shown here is derived from an EMBL/GenBank/DDBJ whole genome shotgun (WGS) entry which is preliminary data.</text>
</comment>
<keyword evidence="1" id="KW-0812">Transmembrane</keyword>
<feature type="domain" description="TadE-like" evidence="2">
    <location>
        <begin position="20"/>
        <end position="61"/>
    </location>
</feature>
<keyword evidence="1" id="KW-1133">Transmembrane helix</keyword>
<feature type="transmembrane region" description="Helical" evidence="1">
    <location>
        <begin position="21"/>
        <end position="48"/>
    </location>
</feature>
<dbReference type="AlphaFoldDB" id="A0A5A9ZHL9"/>
<dbReference type="EMBL" id="VINQ01000004">
    <property type="protein sequence ID" value="KAA0916734.1"/>
    <property type="molecule type" value="Genomic_DNA"/>
</dbReference>
<keyword evidence="1" id="KW-0472">Membrane</keyword>
<organism evidence="3 4">
    <name type="scientific">Aquicoccus porphyridii</name>
    <dbReference type="NCBI Taxonomy" id="1852029"/>
    <lineage>
        <taxon>Bacteria</taxon>
        <taxon>Pseudomonadati</taxon>
        <taxon>Pseudomonadota</taxon>
        <taxon>Alphaproteobacteria</taxon>
        <taxon>Rhodobacterales</taxon>
        <taxon>Paracoccaceae</taxon>
        <taxon>Aquicoccus</taxon>
    </lineage>
</organism>
<dbReference type="InterPro" id="IPR012495">
    <property type="entry name" value="TadE-like_dom"/>
</dbReference>
<reference evidence="3 4" key="1">
    <citation type="submission" date="2019-07" db="EMBL/GenBank/DDBJ databases">
        <title>Aquicoccus porphyridii gen. nov., sp. nov., isolated from a small marine red alga, Porphyridium marinum.</title>
        <authorList>
            <person name="Liu L."/>
        </authorList>
    </citation>
    <scope>NUCLEOTIDE SEQUENCE [LARGE SCALE GENOMIC DNA]</scope>
    <source>
        <strain evidence="3 4">L1 8-17</strain>
    </source>
</reference>
<accession>A0A5A9ZHL9</accession>
<gene>
    <name evidence="3" type="ORF">FLO80_07895</name>
</gene>
<evidence type="ECO:0000259" key="2">
    <source>
        <dbReference type="Pfam" id="PF07811"/>
    </source>
</evidence>
<evidence type="ECO:0000313" key="4">
    <source>
        <dbReference type="Proteomes" id="UP000325291"/>
    </source>
</evidence>
<dbReference type="Pfam" id="PF07811">
    <property type="entry name" value="TadE"/>
    <property type="match status" value="1"/>
</dbReference>
<dbReference type="Proteomes" id="UP000325291">
    <property type="component" value="Unassembled WGS sequence"/>
</dbReference>
<proteinExistence type="predicted"/>
<sequence length="180" mass="20139">MSRLTRLPRALRRWRRDERGTATVEFAIMFPIFVTLFLSSVELGMIMFRHAMLERGLDLAVRDIRLGTGTNPEHDTIKDAICNFSGVLPQCTDNLRLEMIRIDPRAFAAPPAEGDCIDHSEEAMPVRNFLHGGSNEMMLLRACYVFSPVIPTSGLGYYLEVDGAGNAAMFATSAFVQEPR</sequence>
<evidence type="ECO:0000256" key="1">
    <source>
        <dbReference type="SAM" id="Phobius"/>
    </source>
</evidence>
<name>A0A5A9ZHL9_9RHOB</name>
<protein>
    <submittedName>
        <fullName evidence="3">Pilus assembly protein</fullName>
    </submittedName>
</protein>
<dbReference type="RefSeq" id="WP_111365412.1">
    <property type="nucleotide sequence ID" value="NZ_VINQ01000004.1"/>
</dbReference>
<keyword evidence="4" id="KW-1185">Reference proteome</keyword>
<evidence type="ECO:0000313" key="3">
    <source>
        <dbReference type="EMBL" id="KAA0916734.1"/>
    </source>
</evidence>